<evidence type="ECO:0000313" key="2">
    <source>
        <dbReference type="EMBL" id="MFC5832601.1"/>
    </source>
</evidence>
<dbReference type="Proteomes" id="UP001596058">
    <property type="component" value="Unassembled WGS sequence"/>
</dbReference>
<organism evidence="2 3">
    <name type="scientific">Nonomuraea insulae</name>
    <dbReference type="NCBI Taxonomy" id="1616787"/>
    <lineage>
        <taxon>Bacteria</taxon>
        <taxon>Bacillati</taxon>
        <taxon>Actinomycetota</taxon>
        <taxon>Actinomycetes</taxon>
        <taxon>Streptosporangiales</taxon>
        <taxon>Streptosporangiaceae</taxon>
        <taxon>Nonomuraea</taxon>
    </lineage>
</organism>
<dbReference type="RefSeq" id="WP_379522040.1">
    <property type="nucleotide sequence ID" value="NZ_JBHSPA010000083.1"/>
</dbReference>
<dbReference type="EMBL" id="JBHSPA010000083">
    <property type="protein sequence ID" value="MFC5832601.1"/>
    <property type="molecule type" value="Genomic_DNA"/>
</dbReference>
<feature type="region of interest" description="Disordered" evidence="1">
    <location>
        <begin position="50"/>
        <end position="74"/>
    </location>
</feature>
<name>A0ABW1D7F2_9ACTN</name>
<comment type="caution">
    <text evidence="2">The sequence shown here is derived from an EMBL/GenBank/DDBJ whole genome shotgun (WGS) entry which is preliminary data.</text>
</comment>
<keyword evidence="3" id="KW-1185">Reference proteome</keyword>
<sequence length="115" mass="11806">MSLEPDSTASRVARVAAGRETLSRLLAEGITEAPDDAGPLDGVSRPCRTAAGFPRRGGPVRQSRPSSRPAFRGDVGPYEEAAACLPVGAELAAQGVDPIAEPAQTGLTLDTPTKP</sequence>
<proteinExistence type="predicted"/>
<evidence type="ECO:0000256" key="1">
    <source>
        <dbReference type="SAM" id="MobiDB-lite"/>
    </source>
</evidence>
<reference evidence="3" key="1">
    <citation type="journal article" date="2019" name="Int. J. Syst. Evol. Microbiol.">
        <title>The Global Catalogue of Microorganisms (GCM) 10K type strain sequencing project: providing services to taxonomists for standard genome sequencing and annotation.</title>
        <authorList>
            <consortium name="The Broad Institute Genomics Platform"/>
            <consortium name="The Broad Institute Genome Sequencing Center for Infectious Disease"/>
            <person name="Wu L."/>
            <person name="Ma J."/>
        </authorList>
    </citation>
    <scope>NUCLEOTIDE SEQUENCE [LARGE SCALE GENOMIC DNA]</scope>
    <source>
        <strain evidence="3">CCUG 53903</strain>
    </source>
</reference>
<evidence type="ECO:0000313" key="3">
    <source>
        <dbReference type="Proteomes" id="UP001596058"/>
    </source>
</evidence>
<gene>
    <name evidence="2" type="ORF">ACFPZ3_52855</name>
</gene>
<protein>
    <submittedName>
        <fullName evidence="2">Uncharacterized protein</fullName>
    </submittedName>
</protein>
<accession>A0ABW1D7F2</accession>